<gene>
    <name evidence="1" type="ORF">ACFSAV_04130</name>
</gene>
<name>A0ABW4NSH6_9PAST</name>
<comment type="caution">
    <text evidence="1">The sequence shown here is derived from an EMBL/GenBank/DDBJ whole genome shotgun (WGS) entry which is preliminary data.</text>
</comment>
<organism evidence="1 2">
    <name type="scientific">Pasteurella oralis</name>
    <dbReference type="NCBI Taxonomy" id="1071947"/>
    <lineage>
        <taxon>Bacteria</taxon>
        <taxon>Pseudomonadati</taxon>
        <taxon>Pseudomonadota</taxon>
        <taxon>Gammaproteobacteria</taxon>
        <taxon>Pasteurellales</taxon>
        <taxon>Pasteurellaceae</taxon>
        <taxon>Pasteurella</taxon>
    </lineage>
</organism>
<dbReference type="RefSeq" id="WP_379096522.1">
    <property type="nucleotide sequence ID" value="NZ_JBHUFP010000005.1"/>
</dbReference>
<reference evidence="2" key="1">
    <citation type="journal article" date="2019" name="Int. J. Syst. Evol. Microbiol.">
        <title>The Global Catalogue of Microorganisms (GCM) 10K type strain sequencing project: providing services to taxonomists for standard genome sequencing and annotation.</title>
        <authorList>
            <consortium name="The Broad Institute Genomics Platform"/>
            <consortium name="The Broad Institute Genome Sequencing Center for Infectious Disease"/>
            <person name="Wu L."/>
            <person name="Ma J."/>
        </authorList>
    </citation>
    <scope>NUCLEOTIDE SEQUENCE [LARGE SCALE GENOMIC DNA]</scope>
    <source>
        <strain evidence="2">CCM 7950</strain>
    </source>
</reference>
<evidence type="ECO:0000313" key="1">
    <source>
        <dbReference type="EMBL" id="MFD1805568.1"/>
    </source>
</evidence>
<keyword evidence="2" id="KW-1185">Reference proteome</keyword>
<dbReference type="Proteomes" id="UP001597420">
    <property type="component" value="Unassembled WGS sequence"/>
</dbReference>
<accession>A0ABW4NSH6</accession>
<dbReference type="EMBL" id="JBHUFP010000005">
    <property type="protein sequence ID" value="MFD1805568.1"/>
    <property type="molecule type" value="Genomic_DNA"/>
</dbReference>
<evidence type="ECO:0000313" key="2">
    <source>
        <dbReference type="Proteomes" id="UP001597420"/>
    </source>
</evidence>
<sequence>MKILLNDKQATLTINKIVTQLQQPESLYGALRHRLHHNGIAISNPVTDDKILQKVTALLEEEMEQKLG</sequence>
<protein>
    <submittedName>
        <fullName evidence="1">Uncharacterized protein</fullName>
    </submittedName>
</protein>
<proteinExistence type="predicted"/>